<dbReference type="Pfam" id="PF07591">
    <property type="entry name" value="PT-HINT"/>
    <property type="match status" value="1"/>
</dbReference>
<accession>A0ABQ2EPB0</accession>
<dbReference type="CDD" id="cd00081">
    <property type="entry name" value="Hint"/>
    <property type="match status" value="1"/>
</dbReference>
<reference evidence="3" key="1">
    <citation type="journal article" date="2019" name="Int. J. Syst. Evol. Microbiol.">
        <title>The Global Catalogue of Microorganisms (GCM) 10K type strain sequencing project: providing services to taxonomists for standard genome sequencing and annotation.</title>
        <authorList>
            <consortium name="The Broad Institute Genomics Platform"/>
            <consortium name="The Broad Institute Genome Sequencing Center for Infectious Disease"/>
            <person name="Wu L."/>
            <person name="Ma J."/>
        </authorList>
    </citation>
    <scope>NUCLEOTIDE SEQUENCE [LARGE SCALE GENOMIC DNA]</scope>
    <source>
        <strain evidence="3">CGMCC 4.7275</strain>
    </source>
</reference>
<dbReference type="InterPro" id="IPR030934">
    <property type="entry name" value="Intein_C"/>
</dbReference>
<proteinExistence type="predicted"/>
<dbReference type="InterPro" id="IPR044927">
    <property type="entry name" value="Endonuclea_NS_2"/>
</dbReference>
<dbReference type="NCBIfam" id="TIGR01443">
    <property type="entry name" value="intein_Cterm"/>
    <property type="match status" value="1"/>
</dbReference>
<evidence type="ECO:0000259" key="1">
    <source>
        <dbReference type="SMART" id="SM00306"/>
    </source>
</evidence>
<dbReference type="EMBL" id="BMMV01000021">
    <property type="protein sequence ID" value="GGK16304.1"/>
    <property type="molecule type" value="Genomic_DNA"/>
</dbReference>
<dbReference type="InterPro" id="IPR006141">
    <property type="entry name" value="Intein_N"/>
</dbReference>
<dbReference type="InterPro" id="IPR003587">
    <property type="entry name" value="Hint_dom_N"/>
</dbReference>
<dbReference type="Gene3D" id="2.170.16.10">
    <property type="entry name" value="Hedgehog/Intein (Hint) domain"/>
    <property type="match status" value="1"/>
</dbReference>
<sequence>MIKLPGCRNSFTADTPVLLADGTRKPIKDIQIGDQVLATDPETGESGPRPVTALTKGTGDKQLVDITLDTGRTSTVTATDGHPFWVPALGRCIEADKLTTGQWLQTSTGTWTQITAVTHHTKSTTVYNLTVNDLHTYHVLAGDTPVLVHNCGVYGELDEYGRATGVYATLTRDSIGGTTNPSLNPVGWVGGMGYNRSHLWGAQLGGSNSDRRNFVTMHQYANHPVMRRIENQVRTDRAVYCHPHLCRSCRTWSCEPVSTWRDHSGRWVRRT</sequence>
<dbReference type="RefSeq" id="WP_189110281.1">
    <property type="nucleotide sequence ID" value="NZ_BMMV01000021.1"/>
</dbReference>
<name>A0ABQ2EPB0_9ACTN</name>
<dbReference type="SMART" id="SM00306">
    <property type="entry name" value="HintN"/>
    <property type="match status" value="1"/>
</dbReference>
<dbReference type="PROSITE" id="PS50817">
    <property type="entry name" value="INTEIN_N_TER"/>
    <property type="match status" value="1"/>
</dbReference>
<keyword evidence="3" id="KW-1185">Reference proteome</keyword>
<dbReference type="SUPFAM" id="SSF51294">
    <property type="entry name" value="Hedgehog/intein (Hint) domain"/>
    <property type="match status" value="1"/>
</dbReference>
<dbReference type="Proteomes" id="UP000660265">
    <property type="component" value="Unassembled WGS sequence"/>
</dbReference>
<comment type="caution">
    <text evidence="2">The sequence shown here is derived from an EMBL/GenBank/DDBJ whole genome shotgun (WGS) entry which is preliminary data.</text>
</comment>
<organism evidence="2 3">
    <name type="scientific">Streptomyces camponoticapitis</name>
    <dbReference type="NCBI Taxonomy" id="1616125"/>
    <lineage>
        <taxon>Bacteria</taxon>
        <taxon>Bacillati</taxon>
        <taxon>Actinomycetota</taxon>
        <taxon>Actinomycetes</taxon>
        <taxon>Kitasatosporales</taxon>
        <taxon>Streptomycetaceae</taxon>
        <taxon>Streptomyces</taxon>
    </lineage>
</organism>
<dbReference type="InterPro" id="IPR036844">
    <property type="entry name" value="Hint_dom_sf"/>
</dbReference>
<evidence type="ECO:0000313" key="2">
    <source>
        <dbReference type="EMBL" id="GGK16304.1"/>
    </source>
</evidence>
<evidence type="ECO:0000313" key="3">
    <source>
        <dbReference type="Proteomes" id="UP000660265"/>
    </source>
</evidence>
<dbReference type="PROSITE" id="PS50818">
    <property type="entry name" value="INTEIN_C_TER"/>
    <property type="match status" value="1"/>
</dbReference>
<dbReference type="Pfam" id="PF13930">
    <property type="entry name" value="Endonuclea_NS_2"/>
    <property type="match status" value="1"/>
</dbReference>
<feature type="domain" description="Hint" evidence="1">
    <location>
        <begin position="8"/>
        <end position="108"/>
    </location>
</feature>
<gene>
    <name evidence="2" type="ORF">GCM10011583_55250</name>
</gene>
<dbReference type="Gene3D" id="3.40.570.10">
    <property type="entry name" value="Extracellular Endonuclease, subunit A"/>
    <property type="match status" value="1"/>
</dbReference>
<dbReference type="InterPro" id="IPR044929">
    <property type="entry name" value="DNA/RNA_non-sp_Endonuclease_sf"/>
</dbReference>
<protein>
    <recommendedName>
        <fullName evidence="1">Hint domain-containing protein</fullName>
    </recommendedName>
</protein>